<keyword evidence="7" id="KW-1185">Reference proteome</keyword>
<dbReference type="Proteomes" id="UP001165492">
    <property type="component" value="Unassembled WGS sequence"/>
</dbReference>
<dbReference type="Pfam" id="PF01053">
    <property type="entry name" value="Cys_Met_Meta_PP"/>
    <property type="match status" value="1"/>
</dbReference>
<evidence type="ECO:0000313" key="7">
    <source>
        <dbReference type="Proteomes" id="UP001165492"/>
    </source>
</evidence>
<evidence type="ECO:0000256" key="5">
    <source>
        <dbReference type="RuleBase" id="RU362118"/>
    </source>
</evidence>
<dbReference type="PANTHER" id="PTHR43500">
    <property type="entry name" value="CYSTATHIONINE BETA-LYASE-RELATED"/>
    <property type="match status" value="1"/>
</dbReference>
<dbReference type="InterPro" id="IPR006233">
    <property type="entry name" value="Cys_b_lyase_bac"/>
</dbReference>
<comment type="similarity">
    <text evidence="2 5">Belongs to the trans-sulfuration enzymes family.</text>
</comment>
<evidence type="ECO:0000256" key="1">
    <source>
        <dbReference type="ARBA" id="ARBA00001933"/>
    </source>
</evidence>
<dbReference type="Gene3D" id="3.90.1150.10">
    <property type="entry name" value="Aspartate Aminotransferase, domain 1"/>
    <property type="match status" value="1"/>
</dbReference>
<feature type="non-terminal residue" evidence="6">
    <location>
        <position position="125"/>
    </location>
</feature>
<dbReference type="SUPFAM" id="SSF53383">
    <property type="entry name" value="PLP-dependent transferases"/>
    <property type="match status" value="1"/>
</dbReference>
<comment type="caution">
    <text evidence="6">The sequence shown here is derived from an EMBL/GenBank/DDBJ whole genome shotgun (WGS) entry which is preliminary data.</text>
</comment>
<comment type="cofactor">
    <cofactor evidence="1 5">
        <name>pyridoxal 5'-phosphate</name>
        <dbReference type="ChEBI" id="CHEBI:597326"/>
    </cofactor>
</comment>
<keyword evidence="4" id="KW-0456">Lyase</keyword>
<dbReference type="PANTHER" id="PTHR43500:SF1">
    <property type="entry name" value="CYSTATHIONINE BETA-LYASE-RELATED"/>
    <property type="match status" value="1"/>
</dbReference>
<dbReference type="InterPro" id="IPR015424">
    <property type="entry name" value="PyrdxlP-dep_Trfase"/>
</dbReference>
<name>A0ABS8HZZ2_9FIRM</name>
<accession>A0ABS8HZZ2</accession>
<evidence type="ECO:0000256" key="4">
    <source>
        <dbReference type="ARBA" id="ARBA00023239"/>
    </source>
</evidence>
<dbReference type="InterPro" id="IPR015422">
    <property type="entry name" value="PyrdxlP-dep_Trfase_small"/>
</dbReference>
<protein>
    <submittedName>
        <fullName evidence="6">PLP-dependent transferase</fullName>
    </submittedName>
</protein>
<evidence type="ECO:0000256" key="3">
    <source>
        <dbReference type="ARBA" id="ARBA00022898"/>
    </source>
</evidence>
<evidence type="ECO:0000256" key="2">
    <source>
        <dbReference type="ARBA" id="ARBA00009077"/>
    </source>
</evidence>
<dbReference type="EMBL" id="JAJHJB010000131">
    <property type="protein sequence ID" value="MCC5468740.1"/>
    <property type="molecule type" value="Genomic_DNA"/>
</dbReference>
<evidence type="ECO:0000313" key="6">
    <source>
        <dbReference type="EMBL" id="MCC5468740.1"/>
    </source>
</evidence>
<sequence>MIETLITDDELRATGNAQLHQRLARDFITELIRLKKRLNQHADTAQRLIEWFLKQPFVTNVLSPTLETSPYHKRFQHYFGKGNGLFSVVFLPDLLAEHVEAFVDALNLFWVAESWGGHLSLVLPV</sequence>
<gene>
    <name evidence="6" type="ORF">LMF89_25765</name>
</gene>
<dbReference type="GO" id="GO:0016740">
    <property type="term" value="F:transferase activity"/>
    <property type="evidence" value="ECO:0007669"/>
    <property type="project" value="UniProtKB-KW"/>
</dbReference>
<organism evidence="6 7">
    <name type="scientific">Pelosinus baikalensis</name>
    <dbReference type="NCBI Taxonomy" id="2892015"/>
    <lineage>
        <taxon>Bacteria</taxon>
        <taxon>Bacillati</taxon>
        <taxon>Bacillota</taxon>
        <taxon>Negativicutes</taxon>
        <taxon>Selenomonadales</taxon>
        <taxon>Sporomusaceae</taxon>
        <taxon>Pelosinus</taxon>
    </lineage>
</organism>
<dbReference type="InterPro" id="IPR000277">
    <property type="entry name" value="Cys/Met-Metab_PyrdxlP-dep_enz"/>
</dbReference>
<dbReference type="RefSeq" id="WP_229537593.1">
    <property type="nucleotide sequence ID" value="NZ_JAJHJB010000131.1"/>
</dbReference>
<keyword evidence="6" id="KW-0808">Transferase</keyword>
<proteinExistence type="inferred from homology"/>
<reference evidence="6" key="1">
    <citation type="submission" date="2021-11" db="EMBL/GenBank/DDBJ databases">
        <title>Description of a new species Pelosinus isolated from the bottom sediments of Lake Baikal.</title>
        <authorList>
            <person name="Zakharyuk A."/>
        </authorList>
    </citation>
    <scope>NUCLEOTIDE SEQUENCE</scope>
    <source>
        <strain evidence="6">Bkl1</strain>
    </source>
</reference>
<keyword evidence="3 5" id="KW-0663">Pyridoxal phosphate</keyword>